<dbReference type="AlphaFoldDB" id="A0AAP4FAW7"/>
<dbReference type="Proteomes" id="UP001226160">
    <property type="component" value="Unassembled WGS sequence"/>
</dbReference>
<gene>
    <name evidence="2" type="ORF">QPX45_02225</name>
    <name evidence="3" type="ORF">QPX54_04985</name>
</gene>
<dbReference type="RefSeq" id="WP_144737047.1">
    <property type="nucleotide sequence ID" value="NZ_CP091865.1"/>
</dbReference>
<proteinExistence type="predicted"/>
<name>A0AAP4FAW7_9CORY</name>
<sequence>MGEYHRWYWASFGHALANNLRALRKMRGLSQARLAQLSGLSRTVISNLERNESGAKACDPQLSTVYKLAQILYVPPGVLLPQADALIDGPCTASTPHLRRVWPVDEVDTAPFSSGYLTRARANELPKFAGS</sequence>
<dbReference type="InterPro" id="IPR010982">
    <property type="entry name" value="Lambda_DNA-bd_dom_sf"/>
</dbReference>
<protein>
    <submittedName>
        <fullName evidence="3">Helix-turn-helix transcriptional regulator</fullName>
    </submittedName>
</protein>
<dbReference type="PROSITE" id="PS50943">
    <property type="entry name" value="HTH_CROC1"/>
    <property type="match status" value="1"/>
</dbReference>
<keyword evidence="5" id="KW-1185">Reference proteome</keyword>
<evidence type="ECO:0000313" key="5">
    <source>
        <dbReference type="Proteomes" id="UP001243856"/>
    </source>
</evidence>
<dbReference type="Gene3D" id="1.10.260.40">
    <property type="entry name" value="lambda repressor-like DNA-binding domains"/>
    <property type="match status" value="1"/>
</dbReference>
<comment type="caution">
    <text evidence="3">The sequence shown here is derived from an EMBL/GenBank/DDBJ whole genome shotgun (WGS) entry which is preliminary data.</text>
</comment>
<evidence type="ECO:0000313" key="4">
    <source>
        <dbReference type="Proteomes" id="UP001226160"/>
    </source>
</evidence>
<dbReference type="EMBL" id="JASNVK010000002">
    <property type="protein sequence ID" value="MDK4300074.1"/>
    <property type="molecule type" value="Genomic_DNA"/>
</dbReference>
<dbReference type="EMBL" id="JASNVP010000004">
    <property type="protein sequence ID" value="MDK4325871.1"/>
    <property type="molecule type" value="Genomic_DNA"/>
</dbReference>
<evidence type="ECO:0000313" key="3">
    <source>
        <dbReference type="EMBL" id="MDK4325871.1"/>
    </source>
</evidence>
<evidence type="ECO:0000259" key="1">
    <source>
        <dbReference type="PROSITE" id="PS50943"/>
    </source>
</evidence>
<reference evidence="3 5" key="1">
    <citation type="submission" date="2023-05" db="EMBL/GenBank/DDBJ databases">
        <title>Metabolic capabilities are highly conserved among human nasal-associated Corynebacterium species in pangenomic analyses.</title>
        <authorList>
            <person name="Tran T.H."/>
            <person name="Roberts A.Q."/>
            <person name="Escapa I.F."/>
            <person name="Gao W."/>
            <person name="Conlan S."/>
            <person name="Kong H."/>
            <person name="Segre J.A."/>
            <person name="Kelly M.S."/>
            <person name="Lemon K.P."/>
        </authorList>
    </citation>
    <scope>NUCLEOTIDE SEQUENCE</scope>
    <source>
        <strain evidence="3">KPL2654</strain>
        <strain evidence="2 5">KPL2811</strain>
    </source>
</reference>
<feature type="domain" description="HTH cro/C1-type" evidence="1">
    <location>
        <begin position="20"/>
        <end position="79"/>
    </location>
</feature>
<accession>A0AAP4FAW7</accession>
<dbReference type="InterPro" id="IPR001387">
    <property type="entry name" value="Cro/C1-type_HTH"/>
</dbReference>
<dbReference type="Proteomes" id="UP001243856">
    <property type="component" value="Unassembled WGS sequence"/>
</dbReference>
<evidence type="ECO:0000313" key="2">
    <source>
        <dbReference type="EMBL" id="MDK4300074.1"/>
    </source>
</evidence>
<dbReference type="SUPFAM" id="SSF47413">
    <property type="entry name" value="lambda repressor-like DNA-binding domains"/>
    <property type="match status" value="1"/>
</dbReference>
<organism evidence="3 4">
    <name type="scientific">Corynebacterium propinquum</name>
    <dbReference type="NCBI Taxonomy" id="43769"/>
    <lineage>
        <taxon>Bacteria</taxon>
        <taxon>Bacillati</taxon>
        <taxon>Actinomycetota</taxon>
        <taxon>Actinomycetes</taxon>
        <taxon>Mycobacteriales</taxon>
        <taxon>Corynebacteriaceae</taxon>
        <taxon>Corynebacterium</taxon>
    </lineage>
</organism>
<dbReference type="CDD" id="cd00093">
    <property type="entry name" value="HTH_XRE"/>
    <property type="match status" value="1"/>
</dbReference>
<dbReference type="Pfam" id="PF01381">
    <property type="entry name" value="HTH_3"/>
    <property type="match status" value="1"/>
</dbReference>
<dbReference type="SMART" id="SM00530">
    <property type="entry name" value="HTH_XRE"/>
    <property type="match status" value="1"/>
</dbReference>
<dbReference type="GO" id="GO:0003677">
    <property type="term" value="F:DNA binding"/>
    <property type="evidence" value="ECO:0007669"/>
    <property type="project" value="InterPro"/>
</dbReference>